<accession>A0A409WLB7</accession>
<gene>
    <name evidence="2" type="ORF">CVT24_007541</name>
</gene>
<dbReference type="Proteomes" id="UP000284842">
    <property type="component" value="Unassembled WGS sequence"/>
</dbReference>
<feature type="compositionally biased region" description="Low complexity" evidence="1">
    <location>
        <begin position="390"/>
        <end position="403"/>
    </location>
</feature>
<feature type="region of interest" description="Disordered" evidence="1">
    <location>
        <begin position="378"/>
        <end position="474"/>
    </location>
</feature>
<feature type="compositionally biased region" description="Low complexity" evidence="1">
    <location>
        <begin position="420"/>
        <end position="430"/>
    </location>
</feature>
<reference evidence="2 3" key="1">
    <citation type="journal article" date="2018" name="Evol. Lett.">
        <title>Horizontal gene cluster transfer increased hallucinogenic mushroom diversity.</title>
        <authorList>
            <person name="Reynolds H.T."/>
            <person name="Vijayakumar V."/>
            <person name="Gluck-Thaler E."/>
            <person name="Korotkin H.B."/>
            <person name="Matheny P.B."/>
            <person name="Slot J.C."/>
        </authorList>
    </citation>
    <scope>NUCLEOTIDE SEQUENCE [LARGE SCALE GENOMIC DNA]</scope>
    <source>
        <strain evidence="2 3">2629</strain>
    </source>
</reference>
<feature type="compositionally biased region" description="Basic and acidic residues" evidence="1">
    <location>
        <begin position="555"/>
        <end position="565"/>
    </location>
</feature>
<protein>
    <submittedName>
        <fullName evidence="2">Uncharacterized protein</fullName>
    </submittedName>
</protein>
<evidence type="ECO:0000313" key="2">
    <source>
        <dbReference type="EMBL" id="PPQ79261.1"/>
    </source>
</evidence>
<keyword evidence="3" id="KW-1185">Reference proteome</keyword>
<dbReference type="EMBL" id="NHTK01005423">
    <property type="protein sequence ID" value="PPQ79261.1"/>
    <property type="molecule type" value="Genomic_DNA"/>
</dbReference>
<name>A0A409WLB7_9AGAR</name>
<dbReference type="InParanoid" id="A0A409WLB7"/>
<comment type="caution">
    <text evidence="2">The sequence shown here is derived from an EMBL/GenBank/DDBJ whole genome shotgun (WGS) entry which is preliminary data.</text>
</comment>
<proteinExistence type="predicted"/>
<evidence type="ECO:0000313" key="3">
    <source>
        <dbReference type="Proteomes" id="UP000284842"/>
    </source>
</evidence>
<organism evidence="2 3">
    <name type="scientific">Panaeolus cyanescens</name>
    <dbReference type="NCBI Taxonomy" id="181874"/>
    <lineage>
        <taxon>Eukaryota</taxon>
        <taxon>Fungi</taxon>
        <taxon>Dikarya</taxon>
        <taxon>Basidiomycota</taxon>
        <taxon>Agaricomycotina</taxon>
        <taxon>Agaricomycetes</taxon>
        <taxon>Agaricomycetidae</taxon>
        <taxon>Agaricales</taxon>
        <taxon>Agaricineae</taxon>
        <taxon>Galeropsidaceae</taxon>
        <taxon>Panaeolus</taxon>
    </lineage>
</organism>
<evidence type="ECO:0000256" key="1">
    <source>
        <dbReference type="SAM" id="MobiDB-lite"/>
    </source>
</evidence>
<feature type="compositionally biased region" description="Low complexity" evidence="1">
    <location>
        <begin position="437"/>
        <end position="453"/>
    </location>
</feature>
<sequence>MARNKFSPARKAWLLEQMPGFSQAFKDRETKIWISNLFRRFLKRFPLTSPLNVDPPEQSLEDVDENLPGNELVEPDPMAMSMEDYVVARKKYAEEKKAMADLREQILNFYYYHHAKSRSFNDNNNPFRHVFNVRDGSSDSNKPRKNSALNIWRKDFKDEIEAETSKVVAEILKSLLAQSDSNAKIEYETSKMVAEIKKLLAQHKKDKKDIPTAVKALLTKDEKGISMVKIREEQARNLYAKSVSAEERLARDKEADALHAAALKAWEAKPREGPSTRPEDRQRCIDSLPSVVQPLLDAICECTGWTASLMAGGPEPADGGRPHMTMLHSGRTKGPDALDFGEAEHIRLPKIVYPIFTKWLTTLYDPEECKSRAIQTPDLDPKLNIPVELSSANPPSQSSSAFSMHINSRALTPDDDDDLGLPGDPYPLDLESTKETSPASSSLPADSSASKSLETAAASQTGTSNTPELGGTSMDGFALETIRKYAGKPVESMLDEPMRVDVPVIGSESAGETGNAASGLNVQPTIAGLELENTTDEVATTGRKRHGRDMDEGEAMGKKVDEGGSKKKRMRRGGTSVRGEEGDGGKKRVPVTRRGGSVQEAVSNTQEARSRLRHGSSRPEGALVLSQHPSVDHPPTSTSNIGVSPSPAPPSNNSNIRFTSARGGSDWFNSAMTLFVTVGSENALGDVWTHCLSAYQEFQTKHGFAVERRLGTKNRPLLVSQWIGVGRTRVAKWRPSELNLKGFALEFNTWWSSIQPEWRLRNGDVISERVDGDWSTLLYPGVNGLLSVVGVLFFWGLEAKAVPSAHKEWCSAVVDCTVAFTALANLDKVE</sequence>
<feature type="region of interest" description="Disordered" evidence="1">
    <location>
        <begin position="533"/>
        <end position="656"/>
    </location>
</feature>
<feature type="compositionally biased region" description="Polar residues" evidence="1">
    <location>
        <begin position="457"/>
        <end position="467"/>
    </location>
</feature>
<dbReference type="STRING" id="181874.A0A409WLB7"/>
<dbReference type="AlphaFoldDB" id="A0A409WLB7"/>
<dbReference type="OrthoDB" id="3250313at2759"/>
<feature type="region of interest" description="Disordered" evidence="1">
    <location>
        <begin position="53"/>
        <end position="74"/>
    </location>
</feature>